<sequence length="338" mass="36697">MSTIKLHNLAGMDIELYNSMAVPNHPSPQSAKWTGTAIELLDSMARPGHGDVNTFMTSHEVAEKGRAEGRANEPRNSKTKRSGGLIPGSESVQGTSPPSWLTCLPSWSLYQSGEEIDLLTELVSTSLPAGTGTSSVWRSKSLPGWYMYQLSEEVNLLAGLVHVPVFQADGGWDLVKRPAHRAGTCTSPGSRSSCLLDWHRYQLCKQLGEQVLDLPAGLVQAWKEGTRPARWTGTSLESREICLLPVTGYTVRKGWLHRDSNPDPTGGLISLQEPALPPSYQAASRQIQSLTYTTVKNGSFRAVLKIACGGFLFNQQGTSARGPCGNCFSKVCAEVLKR</sequence>
<comment type="caution">
    <text evidence="2">The sequence shown here is derived from an EMBL/GenBank/DDBJ whole genome shotgun (WGS) entry which is preliminary data.</text>
</comment>
<evidence type="ECO:0000256" key="1">
    <source>
        <dbReference type="SAM" id="MobiDB-lite"/>
    </source>
</evidence>
<evidence type="ECO:0000313" key="2">
    <source>
        <dbReference type="EMBL" id="PLW27794.1"/>
    </source>
</evidence>
<dbReference type="Proteomes" id="UP000235392">
    <property type="component" value="Unassembled WGS sequence"/>
</dbReference>
<name>A0A2N5TQP3_9BASI</name>
<accession>A0A2N5TQP3</accession>
<feature type="region of interest" description="Disordered" evidence="1">
    <location>
        <begin position="62"/>
        <end position="97"/>
    </location>
</feature>
<reference evidence="2 3" key="1">
    <citation type="submission" date="2017-11" db="EMBL/GenBank/DDBJ databases">
        <title>De novo assembly and phasing of dikaryotic genomes from two isolates of Puccinia coronata f. sp. avenae, the causal agent of oat crown rust.</title>
        <authorList>
            <person name="Miller M.E."/>
            <person name="Zhang Y."/>
            <person name="Omidvar V."/>
            <person name="Sperschneider J."/>
            <person name="Schwessinger B."/>
            <person name="Raley C."/>
            <person name="Palmer J.M."/>
            <person name="Garnica D."/>
            <person name="Upadhyaya N."/>
            <person name="Rathjen J."/>
            <person name="Taylor J.M."/>
            <person name="Park R.F."/>
            <person name="Dodds P.N."/>
            <person name="Hirsch C.D."/>
            <person name="Kianian S.F."/>
            <person name="Figueroa M."/>
        </authorList>
    </citation>
    <scope>NUCLEOTIDE SEQUENCE [LARGE SCALE GENOMIC DNA]</scope>
    <source>
        <strain evidence="2">12SD80</strain>
    </source>
</reference>
<protein>
    <submittedName>
        <fullName evidence="2">Uncharacterized protein</fullName>
    </submittedName>
</protein>
<dbReference type="EMBL" id="PGCI01000391">
    <property type="protein sequence ID" value="PLW27794.1"/>
    <property type="molecule type" value="Genomic_DNA"/>
</dbReference>
<feature type="compositionally biased region" description="Basic and acidic residues" evidence="1">
    <location>
        <begin position="62"/>
        <end position="76"/>
    </location>
</feature>
<organism evidence="2 3">
    <name type="scientific">Puccinia coronata f. sp. avenae</name>
    <dbReference type="NCBI Taxonomy" id="200324"/>
    <lineage>
        <taxon>Eukaryota</taxon>
        <taxon>Fungi</taxon>
        <taxon>Dikarya</taxon>
        <taxon>Basidiomycota</taxon>
        <taxon>Pucciniomycotina</taxon>
        <taxon>Pucciniomycetes</taxon>
        <taxon>Pucciniales</taxon>
        <taxon>Pucciniaceae</taxon>
        <taxon>Puccinia</taxon>
    </lineage>
</organism>
<dbReference type="AlphaFoldDB" id="A0A2N5TQP3"/>
<evidence type="ECO:0000313" key="3">
    <source>
        <dbReference type="Proteomes" id="UP000235392"/>
    </source>
</evidence>
<gene>
    <name evidence="2" type="ORF">PCASD_24494</name>
</gene>
<proteinExistence type="predicted"/>